<feature type="compositionally biased region" description="Low complexity" evidence="1">
    <location>
        <begin position="235"/>
        <end position="249"/>
    </location>
</feature>
<feature type="non-terminal residue" evidence="2">
    <location>
        <position position="1"/>
    </location>
</feature>
<organism evidence="2 3">
    <name type="scientific">Opisthorchis viverrini</name>
    <name type="common">Southeast Asian liver fluke</name>
    <dbReference type="NCBI Taxonomy" id="6198"/>
    <lineage>
        <taxon>Eukaryota</taxon>
        <taxon>Metazoa</taxon>
        <taxon>Spiralia</taxon>
        <taxon>Lophotrochozoa</taxon>
        <taxon>Platyhelminthes</taxon>
        <taxon>Trematoda</taxon>
        <taxon>Digenea</taxon>
        <taxon>Opisthorchiida</taxon>
        <taxon>Opisthorchiata</taxon>
        <taxon>Opisthorchiidae</taxon>
        <taxon>Opisthorchis</taxon>
    </lineage>
</organism>
<reference evidence="2 3" key="1">
    <citation type="submission" date="2015-03" db="EMBL/GenBank/DDBJ databases">
        <title>Draft genome of the nematode, Opisthorchis viverrini.</title>
        <authorList>
            <person name="Mitreva M."/>
        </authorList>
    </citation>
    <scope>NUCLEOTIDE SEQUENCE [LARGE SCALE GENOMIC DNA]</scope>
    <source>
        <strain evidence="2">Khon Kaen</strain>
    </source>
</reference>
<sequence>LRFGNSKESRIRQSTFVYTLKTHNCAQIEFRKEEVFRISQRSDSPPFVVRDPVLAAKDAIVVHSICGFHRGFKSVDLTSFRIYHRQRIRWRVHKTANRIQCKCSHNQCRPESSALDGCFHGKLRGEFQLSKRNLNQDFTATVKYDDSTASQTTLGFTKIVSINGWDGTHTHAPDATSGNFYYNVSTEAKSGSSEDTTAKYSSTIPVSSTVHSNTGDGGESRISTAEYTDKGTGTGQQSTSSYSNTTYSGPDDNLTNQASTSNYT</sequence>
<evidence type="ECO:0000313" key="3">
    <source>
        <dbReference type="Proteomes" id="UP000243686"/>
    </source>
</evidence>
<dbReference type="AlphaFoldDB" id="A0A1S8WYH4"/>
<feature type="compositionally biased region" description="Polar residues" evidence="1">
    <location>
        <begin position="190"/>
        <end position="214"/>
    </location>
</feature>
<evidence type="ECO:0000313" key="2">
    <source>
        <dbReference type="EMBL" id="OON19455.1"/>
    </source>
</evidence>
<feature type="compositionally biased region" description="Polar residues" evidence="1">
    <location>
        <begin position="253"/>
        <end position="264"/>
    </location>
</feature>
<protein>
    <submittedName>
        <fullName evidence="2">Uncharacterized protein</fullName>
    </submittedName>
</protein>
<accession>A0A1S8WYH4</accession>
<proteinExistence type="predicted"/>
<dbReference type="Proteomes" id="UP000243686">
    <property type="component" value="Unassembled WGS sequence"/>
</dbReference>
<name>A0A1S8WYH4_OPIVI</name>
<feature type="region of interest" description="Disordered" evidence="1">
    <location>
        <begin position="190"/>
        <end position="264"/>
    </location>
</feature>
<gene>
    <name evidence="2" type="ORF">X801_04679</name>
</gene>
<keyword evidence="3" id="KW-1185">Reference proteome</keyword>
<dbReference type="EMBL" id="KV893289">
    <property type="protein sequence ID" value="OON19455.1"/>
    <property type="molecule type" value="Genomic_DNA"/>
</dbReference>
<evidence type="ECO:0000256" key="1">
    <source>
        <dbReference type="SAM" id="MobiDB-lite"/>
    </source>
</evidence>
<feature type="non-terminal residue" evidence="2">
    <location>
        <position position="264"/>
    </location>
</feature>